<keyword evidence="1" id="KW-0472">Membrane</keyword>
<name>A0A0V8GGA9_9BACL</name>
<reference evidence="2 3" key="1">
    <citation type="journal article" date="2015" name="Int. J. Syst. Evol. Microbiol.">
        <title>Exiguobacterium enclense sp. nov., isolated from sediment.</title>
        <authorList>
            <person name="Dastager S.G."/>
            <person name="Mawlankar R."/>
            <person name="Sonalkar V.V."/>
            <person name="Thorat M.N."/>
            <person name="Mual P."/>
            <person name="Verma A."/>
            <person name="Krishnamurthi S."/>
            <person name="Tang S.K."/>
            <person name="Li W.J."/>
        </authorList>
    </citation>
    <scope>NUCLEOTIDE SEQUENCE [LARGE SCALE GENOMIC DNA]</scope>
    <source>
        <strain evidence="2 3">NIO-1109</strain>
    </source>
</reference>
<dbReference type="Proteomes" id="UP000053797">
    <property type="component" value="Unassembled WGS sequence"/>
</dbReference>
<comment type="caution">
    <text evidence="2">The sequence shown here is derived from an EMBL/GenBank/DDBJ whole genome shotgun (WGS) entry which is preliminary data.</text>
</comment>
<proteinExistence type="predicted"/>
<keyword evidence="1" id="KW-1133">Transmembrane helix</keyword>
<protein>
    <submittedName>
        <fullName evidence="2">Uncharacterized protein</fullName>
    </submittedName>
</protein>
<accession>A0A0V8GGA9</accession>
<dbReference type="RefSeq" id="WP_058265138.1">
    <property type="nucleotide sequence ID" value="NZ_FMYN01000002.1"/>
</dbReference>
<keyword evidence="1" id="KW-0812">Transmembrane</keyword>
<dbReference type="OrthoDB" id="2353371at2"/>
<evidence type="ECO:0000313" key="3">
    <source>
        <dbReference type="Proteomes" id="UP000053797"/>
    </source>
</evidence>
<organism evidence="2 3">
    <name type="scientific">Exiguobacterium indicum</name>
    <dbReference type="NCBI Taxonomy" id="296995"/>
    <lineage>
        <taxon>Bacteria</taxon>
        <taxon>Bacillati</taxon>
        <taxon>Bacillota</taxon>
        <taxon>Bacilli</taxon>
        <taxon>Bacillales</taxon>
        <taxon>Bacillales Family XII. Incertae Sedis</taxon>
        <taxon>Exiguobacterium</taxon>
    </lineage>
</organism>
<evidence type="ECO:0000256" key="1">
    <source>
        <dbReference type="SAM" id="Phobius"/>
    </source>
</evidence>
<feature type="transmembrane region" description="Helical" evidence="1">
    <location>
        <begin position="20"/>
        <end position="43"/>
    </location>
</feature>
<dbReference type="AlphaFoldDB" id="A0A0V8GGA9"/>
<dbReference type="EMBL" id="LNQL01000002">
    <property type="protein sequence ID" value="KSU49284.1"/>
    <property type="molecule type" value="Genomic_DNA"/>
</dbReference>
<gene>
    <name evidence="2" type="ORF">AS033_07915</name>
</gene>
<evidence type="ECO:0000313" key="2">
    <source>
        <dbReference type="EMBL" id="KSU49284.1"/>
    </source>
</evidence>
<sequence>MLTLAFMEGELGGDGFFSGMPIFMVGFFILIIGFILFGVISAASKGISTNSLTQQLREHAARLVSPDESDALNYVAYLETLTSFPFEKTNLEPFRIATGILRLVQGTDQISETTKKQVVAQYLRLGILDADHLADEQPVRSHSHSHHHHH</sequence>